<feature type="compositionally biased region" description="Low complexity" evidence="1">
    <location>
        <begin position="1214"/>
        <end position="1224"/>
    </location>
</feature>
<evidence type="ECO:0000313" key="4">
    <source>
        <dbReference type="Proteomes" id="UP000602905"/>
    </source>
</evidence>
<feature type="compositionally biased region" description="Acidic residues" evidence="1">
    <location>
        <begin position="219"/>
        <end position="229"/>
    </location>
</feature>
<dbReference type="Proteomes" id="UP000602905">
    <property type="component" value="Unassembled WGS sequence"/>
</dbReference>
<feature type="compositionally biased region" description="Low complexity" evidence="1">
    <location>
        <begin position="657"/>
        <end position="670"/>
    </location>
</feature>
<feature type="compositionally biased region" description="Basic and acidic residues" evidence="1">
    <location>
        <begin position="230"/>
        <end position="250"/>
    </location>
</feature>
<feature type="non-terminal residue" evidence="3">
    <location>
        <position position="1"/>
    </location>
</feature>
<feature type="compositionally biased region" description="Low complexity" evidence="1">
    <location>
        <begin position="373"/>
        <end position="391"/>
    </location>
</feature>
<feature type="compositionally biased region" description="Low complexity" evidence="1">
    <location>
        <begin position="471"/>
        <end position="493"/>
    </location>
</feature>
<feature type="region of interest" description="Disordered" evidence="1">
    <location>
        <begin position="1"/>
        <end position="98"/>
    </location>
</feature>
<sequence length="1378" mass="148199">MADVEERPGRQLATNLRELMKQVDIRTGTERDVGGNKGERERDNESVASASVRDIFARARTNIPTPSSRMNRPRGLSIDSDILSTNDGDDASTVDSTPVARVPPAAASFNALRQRLETASDATSDLTGWDRSARSLLTTRGQASQSRLNVYDDGSNLMDEDLGQVPALTVSHVDFAPSVSSTSQSTVGATPRQRPPVIPRGPSLQSASIADRLAGIPDDGLEFDDTDREDFDRNRMDDDSDDLLHQENDLLRSSSPPPPESPTKRPVRPISGSWENVMPEGSVMSLPNIDGRKPVRKPELGSSGGSGSGSGSGSKLMQAIQDEEDSYQRSLHEKSGSTATTGDETQRPPVSPDKTNRPTSRLSISGRSRLPMAKASPSSGSRSGPAPSKAATIPPVSKPTPPNDKPPTSKHSRSDVAFPSSSQDAPDHPTSRIGSPPKSRIPRPSSPGAGPQSPASPRTSLLPPVTPSRIPRVSMSYSPRSSVGSSPSHMVRSTPAMTPSRTRAVSALGSGPNPGTTTPSRTRATSALAHKGTPPEYDVDRERGWGKQLPKLTHANLRMRHDQMDTVHSYLSGLSPERNSTGGRSRPTTPSFAGYTRKGTSEVSSSNGSAGSDEDTEQRRRRKLSIAEEQAAKPGWDPRGSPSASASVGRSPGLIRTSSLKTPSKPSSAAMRHSLSFTGSPSATGSEHGVSPMGSPRKLSTRKSAELVSPQEYKALRERDWGRPANSRAFGLANLRTRGTPAPGGRKRVVSGGSAGGSDVSMTSPVRERNGNGKPRPHSVHLGGSYTSGGGPSLDQLGREPLGAGFEDDEMSKFALSVCEKMLTFWLVGESVLEWQRRQQSIEDLQEETEVEELTRPESPSPPSPSRSIPLPDSPPPPSRSLQRGTTPPPPKRGQVPPARSESVPKLQLHPPQETSIMFGEGMVGESTTVESSRERRDSSRRRSLGEDKETTVRNERRSSTGKERVEPASEEESHPGSPKHLTFAQPESPTISFMDTLPPLPEPPSDDEHSVVVPPVRPSVSLASEFQARMLKGNVQVNTRVNRIAREPSPGSGGSGSENTPRASTMSLRIPSPGVPEPQAAKEPPGASLLGLESVPVQSDKLEVPRPIQTRSRSNTLGTALPRVEVNTSVPRDEIDSAATPIATRWNPPAREDKKPAEVKPPRKPSPLASQVSSPAIPSVASLPPTSAPPLQARHSDPQLPPMMSQKGKEILQRMQQQAAMLARDLDTESQQPVPQGDEGKVETDQIVQMSAAARAERERLEQLRKARGPKDKVVVVEVPVKQRSIVWMLFSFLLSALCVWLALYCSALSHHATNVYLDPLYPVLYGGDANPLRAARTIDTFPTAWHAYIVPKSGIQHWLTPISQKLWALPTNWRPS</sequence>
<feature type="region of interest" description="Disordered" evidence="1">
    <location>
        <begin position="568"/>
        <end position="720"/>
    </location>
</feature>
<feature type="compositionally biased region" description="Polar residues" evidence="1">
    <location>
        <begin position="675"/>
        <end position="685"/>
    </location>
</feature>
<feature type="compositionally biased region" description="Low complexity" evidence="1">
    <location>
        <begin position="514"/>
        <end position="527"/>
    </location>
</feature>
<feature type="compositionally biased region" description="Polar residues" evidence="1">
    <location>
        <begin position="179"/>
        <end position="188"/>
    </location>
</feature>
<protein>
    <submittedName>
        <fullName evidence="3">Uncharacterized protein</fullName>
    </submittedName>
</protein>
<evidence type="ECO:0000256" key="2">
    <source>
        <dbReference type="SAM" id="Phobius"/>
    </source>
</evidence>
<feature type="compositionally biased region" description="Basic and acidic residues" evidence="1">
    <location>
        <begin position="1151"/>
        <end position="1162"/>
    </location>
</feature>
<proteinExistence type="predicted"/>
<feature type="compositionally biased region" description="Gly residues" evidence="1">
    <location>
        <begin position="302"/>
        <end position="312"/>
    </location>
</feature>
<keyword evidence="2" id="KW-1133">Transmembrane helix</keyword>
<feature type="compositionally biased region" description="Basic and acidic residues" evidence="1">
    <location>
        <begin position="326"/>
        <end position="335"/>
    </location>
</feature>
<feature type="compositionally biased region" description="Low complexity" evidence="1">
    <location>
        <begin position="601"/>
        <end position="611"/>
    </location>
</feature>
<feature type="compositionally biased region" description="Basic and acidic residues" evidence="1">
    <location>
        <begin position="944"/>
        <end position="975"/>
    </location>
</feature>
<keyword evidence="2" id="KW-0812">Transmembrane</keyword>
<organism evidence="3 4">
    <name type="scientific">Rhizoctonia solani</name>
    <dbReference type="NCBI Taxonomy" id="456999"/>
    <lineage>
        <taxon>Eukaryota</taxon>
        <taxon>Fungi</taxon>
        <taxon>Dikarya</taxon>
        <taxon>Basidiomycota</taxon>
        <taxon>Agaricomycotina</taxon>
        <taxon>Agaricomycetes</taxon>
        <taxon>Cantharellales</taxon>
        <taxon>Ceratobasidiaceae</taxon>
        <taxon>Rhizoctonia</taxon>
    </lineage>
</organism>
<feature type="transmembrane region" description="Helical" evidence="2">
    <location>
        <begin position="1287"/>
        <end position="1306"/>
    </location>
</feature>
<feature type="region of interest" description="Disordered" evidence="1">
    <location>
        <begin position="1040"/>
        <end position="1242"/>
    </location>
</feature>
<keyword evidence="2" id="KW-0472">Membrane</keyword>
<feature type="compositionally biased region" description="Polar residues" evidence="1">
    <location>
        <begin position="1110"/>
        <end position="1119"/>
    </location>
</feature>
<comment type="caution">
    <text evidence="3">The sequence shown here is derived from an EMBL/GenBank/DDBJ whole genome shotgun (WGS) entry which is preliminary data.</text>
</comment>
<feature type="compositionally biased region" description="Polar residues" evidence="1">
    <location>
        <begin position="1059"/>
        <end position="1068"/>
    </location>
</feature>
<reference evidence="3" key="1">
    <citation type="submission" date="2020-09" db="EMBL/GenBank/DDBJ databases">
        <title>Comparative genome analyses of four rice-infecting Rhizoctonia solani isolates reveal extensive enrichment of homogalacturonan modification genes.</title>
        <authorList>
            <person name="Lee D.-Y."/>
            <person name="Jeon J."/>
            <person name="Kim K.-T."/>
            <person name="Cheong K."/>
            <person name="Song H."/>
            <person name="Choi G."/>
            <person name="Ko J."/>
            <person name="Opiyo S.O."/>
            <person name="Zuo S."/>
            <person name="Madhav S."/>
            <person name="Lee Y.-H."/>
            <person name="Wang G.-L."/>
        </authorList>
    </citation>
    <scope>NUCLEOTIDE SEQUENCE</scope>
    <source>
        <strain evidence="3">AG1-IA WGL</strain>
    </source>
</reference>
<feature type="compositionally biased region" description="Low complexity" evidence="1">
    <location>
        <begin position="431"/>
        <end position="458"/>
    </location>
</feature>
<feature type="compositionally biased region" description="Basic and acidic residues" evidence="1">
    <location>
        <begin position="290"/>
        <end position="299"/>
    </location>
</feature>
<feature type="compositionally biased region" description="Polar residues" evidence="1">
    <location>
        <begin position="357"/>
        <end position="366"/>
    </location>
</feature>
<feature type="region of interest" description="Disordered" evidence="1">
    <location>
        <begin position="732"/>
        <end position="804"/>
    </location>
</feature>
<accession>A0A8H7HLU0</accession>
<feature type="compositionally biased region" description="Polar residues" evidence="1">
    <location>
        <begin position="577"/>
        <end position="591"/>
    </location>
</feature>
<feature type="region of interest" description="Disordered" evidence="1">
    <location>
        <begin position="179"/>
        <end position="545"/>
    </location>
</feature>
<evidence type="ECO:0000256" key="1">
    <source>
        <dbReference type="SAM" id="MobiDB-lite"/>
    </source>
</evidence>
<dbReference type="OrthoDB" id="3228641at2759"/>
<feature type="compositionally biased region" description="Basic and acidic residues" evidence="1">
    <location>
        <begin position="18"/>
        <end position="45"/>
    </location>
</feature>
<feature type="region of interest" description="Disordered" evidence="1">
    <location>
        <begin position="845"/>
        <end position="1017"/>
    </location>
</feature>
<feature type="compositionally biased region" description="Pro residues" evidence="1">
    <location>
        <begin position="396"/>
        <end position="405"/>
    </location>
</feature>
<dbReference type="EMBL" id="JACYCD010000334">
    <property type="protein sequence ID" value="KAF8696526.1"/>
    <property type="molecule type" value="Genomic_DNA"/>
</dbReference>
<name>A0A8H7HLU0_9AGAM</name>
<evidence type="ECO:0000313" key="3">
    <source>
        <dbReference type="EMBL" id="KAF8696526.1"/>
    </source>
</evidence>
<gene>
    <name evidence="3" type="ORF">RHS03_07837</name>
</gene>